<reference evidence="3 4" key="1">
    <citation type="submission" date="2022-11" db="EMBL/GenBank/DDBJ databases">
        <title>Minimal conservation of predation-associated metabolite biosynthetic gene clusters underscores biosynthetic potential of Myxococcota including descriptions for ten novel species: Archangium lansinium sp. nov., Myxococcus landrumus sp. nov., Nannocystis bai.</title>
        <authorList>
            <person name="Ahearne A."/>
            <person name="Stevens C."/>
            <person name="Dowd S."/>
        </authorList>
    </citation>
    <scope>NUCLEOTIDE SEQUENCE [LARGE SCALE GENOMIC DNA]</scope>
    <source>
        <strain evidence="3 4">NCELM</strain>
    </source>
</reference>
<feature type="compositionally biased region" description="Low complexity" evidence="1">
    <location>
        <begin position="22"/>
        <end position="58"/>
    </location>
</feature>
<dbReference type="RefSeq" id="WP_272008297.1">
    <property type="nucleotide sequence ID" value="NZ_JAQNDN010000024.1"/>
</dbReference>
<organism evidence="3 4">
    <name type="scientific">Nannocystis radixulma</name>
    <dbReference type="NCBI Taxonomy" id="2995305"/>
    <lineage>
        <taxon>Bacteria</taxon>
        <taxon>Pseudomonadati</taxon>
        <taxon>Myxococcota</taxon>
        <taxon>Polyangia</taxon>
        <taxon>Nannocystales</taxon>
        <taxon>Nannocystaceae</taxon>
        <taxon>Nannocystis</taxon>
    </lineage>
</organism>
<feature type="region of interest" description="Disordered" evidence="1">
    <location>
        <begin position="22"/>
        <end position="60"/>
    </location>
</feature>
<protein>
    <recommendedName>
        <fullName evidence="5">SMP-30/Gluconolaconase/LRE-like region-containing protein</fullName>
    </recommendedName>
</protein>
<keyword evidence="2" id="KW-0732">Signal</keyword>
<comment type="caution">
    <text evidence="3">The sequence shown here is derived from an EMBL/GenBank/DDBJ whole genome shotgun (WGS) entry which is preliminary data.</text>
</comment>
<feature type="signal peptide" evidence="2">
    <location>
        <begin position="1"/>
        <end position="21"/>
    </location>
</feature>
<evidence type="ECO:0008006" key="5">
    <source>
        <dbReference type="Google" id="ProtNLM"/>
    </source>
</evidence>
<evidence type="ECO:0000256" key="2">
    <source>
        <dbReference type="SAM" id="SignalP"/>
    </source>
</evidence>
<evidence type="ECO:0000313" key="4">
    <source>
        <dbReference type="Proteomes" id="UP001217838"/>
    </source>
</evidence>
<gene>
    <name evidence="3" type="ORF">POL58_41170</name>
</gene>
<dbReference type="Proteomes" id="UP001217838">
    <property type="component" value="Unassembled WGS sequence"/>
</dbReference>
<proteinExistence type="predicted"/>
<dbReference type="EMBL" id="JAQNDN010000024">
    <property type="protein sequence ID" value="MDC0674231.1"/>
    <property type="molecule type" value="Genomic_DNA"/>
</dbReference>
<keyword evidence="4" id="KW-1185">Reference proteome</keyword>
<name>A0ABT5BJA3_9BACT</name>
<dbReference type="InterPro" id="IPR011042">
    <property type="entry name" value="6-blade_b-propeller_TolB-like"/>
</dbReference>
<dbReference type="SUPFAM" id="SSF101898">
    <property type="entry name" value="NHL repeat"/>
    <property type="match status" value="1"/>
</dbReference>
<dbReference type="Gene3D" id="2.120.10.30">
    <property type="entry name" value="TolB, C-terminal domain"/>
    <property type="match status" value="1"/>
</dbReference>
<evidence type="ECO:0000313" key="3">
    <source>
        <dbReference type="EMBL" id="MDC0674231.1"/>
    </source>
</evidence>
<feature type="chain" id="PRO_5046156498" description="SMP-30/Gluconolaconase/LRE-like region-containing protein" evidence="2">
    <location>
        <begin position="22"/>
        <end position="335"/>
    </location>
</feature>
<sequence>MTTRVKFVLLALAAGCVPELATTTDESETGATAATTEAATDPGTTTSDDAPTTTGSTGEPAQCETFAQYRIDVQAEPNGLYYRADEQRLYIADDDNNRVLVRDEDGAIAVFAEIPNPSNDPGSDGLGDLDFAADGTLFVPRFGFGMPGLGAIFQVAPGGAPEAIAGVNDEWRRVGLDHDDARGLLWVSTYSRDADDVYTGWIASVDPVAGVETMLLGGLSKPVGIAVLGDTLFVGDQAQRQLFKVDLTAAMPALTLVSDEFESLDLMETTPDGALLVLSYDTANSTGYVYRVTADGAITTVAQGDWEPRGIAFDGVSRIFVSARDTQQIVVMPAC</sequence>
<accession>A0ABT5BJA3</accession>
<evidence type="ECO:0000256" key="1">
    <source>
        <dbReference type="SAM" id="MobiDB-lite"/>
    </source>
</evidence>